<evidence type="ECO:0000313" key="4">
    <source>
        <dbReference type="Proteomes" id="UP000009183"/>
    </source>
</evidence>
<dbReference type="SUPFAM" id="SSF52540">
    <property type="entry name" value="P-loop containing nucleoside triphosphate hydrolases"/>
    <property type="match status" value="1"/>
</dbReference>
<dbReference type="InterPro" id="IPR027417">
    <property type="entry name" value="P-loop_NTPase"/>
</dbReference>
<dbReference type="InterPro" id="IPR000597">
    <property type="entry name" value="Ribosomal_uL3"/>
</dbReference>
<dbReference type="InParanoid" id="F6HSJ8"/>
<accession>F6HSJ8</accession>
<dbReference type="STRING" id="29760.F6HSJ8"/>
<dbReference type="Pfam" id="PF00297">
    <property type="entry name" value="Ribosomal_L3"/>
    <property type="match status" value="1"/>
</dbReference>
<dbReference type="eggNOG" id="KOG0746">
    <property type="taxonomic scope" value="Eukaryota"/>
</dbReference>
<protein>
    <recommendedName>
        <fullName evidence="2">ABC transporter domain-containing protein</fullName>
    </recommendedName>
</protein>
<dbReference type="InterPro" id="IPR050611">
    <property type="entry name" value="ABCF"/>
</dbReference>
<dbReference type="Gene3D" id="3.40.50.300">
    <property type="entry name" value="P-loop containing nucleotide triphosphate hydrolases"/>
    <property type="match status" value="1"/>
</dbReference>
<dbReference type="AlphaFoldDB" id="F6HSJ8"/>
<organism evidence="3 4">
    <name type="scientific">Vitis vinifera</name>
    <name type="common">Grape</name>
    <dbReference type="NCBI Taxonomy" id="29760"/>
    <lineage>
        <taxon>Eukaryota</taxon>
        <taxon>Viridiplantae</taxon>
        <taxon>Streptophyta</taxon>
        <taxon>Embryophyta</taxon>
        <taxon>Tracheophyta</taxon>
        <taxon>Spermatophyta</taxon>
        <taxon>Magnoliopsida</taxon>
        <taxon>eudicotyledons</taxon>
        <taxon>Gunneridae</taxon>
        <taxon>Pentapetalae</taxon>
        <taxon>rosids</taxon>
        <taxon>Vitales</taxon>
        <taxon>Vitaceae</taxon>
        <taxon>Viteae</taxon>
        <taxon>Vitis</taxon>
    </lineage>
</organism>
<dbReference type="Proteomes" id="UP000009183">
    <property type="component" value="Chromosome 14"/>
</dbReference>
<dbReference type="GO" id="GO:0006412">
    <property type="term" value="P:translation"/>
    <property type="evidence" value="ECO:0007669"/>
    <property type="project" value="InterPro"/>
</dbReference>
<dbReference type="Pfam" id="PF00005">
    <property type="entry name" value="ABC_tran"/>
    <property type="match status" value="1"/>
</dbReference>
<evidence type="ECO:0000256" key="1">
    <source>
        <dbReference type="ARBA" id="ARBA00022737"/>
    </source>
</evidence>
<keyword evidence="1" id="KW-0677">Repeat</keyword>
<dbReference type="GO" id="GO:0003735">
    <property type="term" value="F:structural constituent of ribosome"/>
    <property type="evidence" value="ECO:0007669"/>
    <property type="project" value="InterPro"/>
</dbReference>
<dbReference type="eggNOG" id="KOG0066">
    <property type="taxonomic scope" value="Eukaryota"/>
</dbReference>
<keyword evidence="4" id="KW-1185">Reference proteome</keyword>
<dbReference type="InterPro" id="IPR003439">
    <property type="entry name" value="ABC_transporter-like_ATP-bd"/>
</dbReference>
<sequence>MAINKRERASCASRFIELLGSDAAEAQASKILAGLGFTKDMQGRATRSFSGGCRMRISLARALFVQPTILLLDEPTNHLDLRSVLWLEEYLCRWKKTLLVVSHDRDFLNTRLKEMNKKIYKIGKAGQESHSAMTEFDSTVKGITPIGGFPHYGGGKR</sequence>
<dbReference type="HOGENOM" id="CLU_1681089_0_0_1"/>
<proteinExistence type="predicted"/>
<reference evidence="4" key="1">
    <citation type="journal article" date="2007" name="Nature">
        <title>The grapevine genome sequence suggests ancestral hexaploidization in major angiosperm phyla.</title>
        <authorList>
            <consortium name="The French-Italian Public Consortium for Grapevine Genome Characterization."/>
            <person name="Jaillon O."/>
            <person name="Aury J.-M."/>
            <person name="Noel B."/>
            <person name="Policriti A."/>
            <person name="Clepet C."/>
            <person name="Casagrande A."/>
            <person name="Choisne N."/>
            <person name="Aubourg S."/>
            <person name="Vitulo N."/>
            <person name="Jubin C."/>
            <person name="Vezzi A."/>
            <person name="Legeai F."/>
            <person name="Hugueney P."/>
            <person name="Dasilva C."/>
            <person name="Horner D."/>
            <person name="Mica E."/>
            <person name="Jublot D."/>
            <person name="Poulain J."/>
            <person name="Bruyere C."/>
            <person name="Billault A."/>
            <person name="Segurens B."/>
            <person name="Gouyvenoux M."/>
            <person name="Ugarte E."/>
            <person name="Cattonaro F."/>
            <person name="Anthouard V."/>
            <person name="Vico V."/>
            <person name="Del Fabbro C."/>
            <person name="Alaux M."/>
            <person name="Di Gaspero G."/>
            <person name="Dumas V."/>
            <person name="Felice N."/>
            <person name="Paillard S."/>
            <person name="Juman I."/>
            <person name="Moroldo M."/>
            <person name="Scalabrin S."/>
            <person name="Canaguier A."/>
            <person name="Le Clainche I."/>
            <person name="Malacrida G."/>
            <person name="Durand E."/>
            <person name="Pesole G."/>
            <person name="Laucou V."/>
            <person name="Chatelet P."/>
            <person name="Merdinoglu D."/>
            <person name="Delledonne M."/>
            <person name="Pezzotti M."/>
            <person name="Lecharny A."/>
            <person name="Scarpelli C."/>
            <person name="Artiguenave F."/>
            <person name="Pe M.E."/>
            <person name="Valle G."/>
            <person name="Morgante M."/>
            <person name="Caboche M."/>
            <person name="Adam-Blondon A.-F."/>
            <person name="Weissenbach J."/>
            <person name="Quetier F."/>
            <person name="Wincker P."/>
        </authorList>
    </citation>
    <scope>NUCLEOTIDE SEQUENCE [LARGE SCALE GENOMIC DNA]</scope>
    <source>
        <strain evidence="4">cv. Pinot noir / PN40024</strain>
    </source>
</reference>
<dbReference type="EMBL" id="FN596245">
    <property type="protein sequence ID" value="CCB57638.1"/>
    <property type="molecule type" value="Genomic_DNA"/>
</dbReference>
<dbReference type="PANTHER" id="PTHR19211:SF14">
    <property type="entry name" value="ATP-BINDING CASSETTE SUB-FAMILY F MEMBER 1"/>
    <property type="match status" value="1"/>
</dbReference>
<dbReference type="GO" id="GO:0005840">
    <property type="term" value="C:ribosome"/>
    <property type="evidence" value="ECO:0007669"/>
    <property type="project" value="InterPro"/>
</dbReference>
<feature type="domain" description="ABC transporter" evidence="2">
    <location>
        <begin position="23"/>
        <end position="77"/>
    </location>
</feature>
<dbReference type="PANTHER" id="PTHR19211">
    <property type="entry name" value="ATP-BINDING TRANSPORT PROTEIN-RELATED"/>
    <property type="match status" value="1"/>
</dbReference>
<dbReference type="GO" id="GO:0005524">
    <property type="term" value="F:ATP binding"/>
    <property type="evidence" value="ECO:0007669"/>
    <property type="project" value="InterPro"/>
</dbReference>
<name>F6HSJ8_VITVI</name>
<evidence type="ECO:0000313" key="3">
    <source>
        <dbReference type="EMBL" id="CCB57638.1"/>
    </source>
</evidence>
<gene>
    <name evidence="3" type="ordered locus">VIT_14s0006g01150</name>
</gene>
<evidence type="ECO:0000259" key="2">
    <source>
        <dbReference type="Pfam" id="PF00005"/>
    </source>
</evidence>
<dbReference type="GO" id="GO:0016887">
    <property type="term" value="F:ATP hydrolysis activity"/>
    <property type="evidence" value="ECO:0007669"/>
    <property type="project" value="InterPro"/>
</dbReference>
<dbReference type="PaxDb" id="29760-VIT_14s0006g01150.t01"/>